<sequence length="197" mass="22039">MSPKVRRVVRSVKYFFVFIILAAVVLCIVTLLSGESVVKLFMPMSEGGMLKEGAWWQMLLIFGAIAAVYPGLTFVKKEVMIEGDFEDHRNTIINAFEGLGYEKTDEDGEKLTFRLRNHFTRFMRAYEDGVTITKGTAPLILSGNRKDILRLSSHITYALREDIGEGAAQQHDDPYDFGSGSSDTADQSGKADQQKTE</sequence>
<dbReference type="EMBL" id="DVHI01000041">
    <property type="protein sequence ID" value="HIR62537.1"/>
    <property type="molecule type" value="Genomic_DNA"/>
</dbReference>
<comment type="caution">
    <text evidence="3">The sequence shown here is derived from an EMBL/GenBank/DDBJ whole genome shotgun (WGS) entry which is preliminary data.</text>
</comment>
<organism evidence="3 4">
    <name type="scientific">Candidatus Coprenecus avistercoris</name>
    <dbReference type="NCBI Taxonomy" id="2840730"/>
    <lineage>
        <taxon>Bacteria</taxon>
        <taxon>Pseudomonadati</taxon>
        <taxon>Bacteroidota</taxon>
        <taxon>Bacteroidia</taxon>
        <taxon>Bacteroidales</taxon>
        <taxon>Rikenellaceae</taxon>
        <taxon>Rikenellaceae incertae sedis</taxon>
        <taxon>Candidatus Coprenecus</taxon>
    </lineage>
</organism>
<accession>A0A9D1E0V1</accession>
<reference evidence="3" key="2">
    <citation type="journal article" date="2021" name="PeerJ">
        <title>Extensive microbial diversity within the chicken gut microbiome revealed by metagenomics and culture.</title>
        <authorList>
            <person name="Gilroy R."/>
            <person name="Ravi A."/>
            <person name="Getino M."/>
            <person name="Pursley I."/>
            <person name="Horton D.L."/>
            <person name="Alikhan N.F."/>
            <person name="Baker D."/>
            <person name="Gharbi K."/>
            <person name="Hall N."/>
            <person name="Watson M."/>
            <person name="Adriaenssens E.M."/>
            <person name="Foster-Nyarko E."/>
            <person name="Jarju S."/>
            <person name="Secka A."/>
            <person name="Antonio M."/>
            <person name="Oren A."/>
            <person name="Chaudhuri R.R."/>
            <person name="La Ragione R."/>
            <person name="Hildebrand F."/>
            <person name="Pallen M.J."/>
        </authorList>
    </citation>
    <scope>NUCLEOTIDE SEQUENCE</scope>
    <source>
        <strain evidence="3">ChiHjej13B12-12457</strain>
    </source>
</reference>
<protein>
    <submittedName>
        <fullName evidence="3">Uncharacterized protein</fullName>
    </submittedName>
</protein>
<keyword evidence="2" id="KW-1133">Transmembrane helix</keyword>
<dbReference type="Proteomes" id="UP000886744">
    <property type="component" value="Unassembled WGS sequence"/>
</dbReference>
<feature type="compositionally biased region" description="Polar residues" evidence="1">
    <location>
        <begin position="179"/>
        <end position="191"/>
    </location>
</feature>
<feature type="region of interest" description="Disordered" evidence="1">
    <location>
        <begin position="167"/>
        <end position="197"/>
    </location>
</feature>
<proteinExistence type="predicted"/>
<feature type="transmembrane region" description="Helical" evidence="2">
    <location>
        <begin position="54"/>
        <end position="75"/>
    </location>
</feature>
<gene>
    <name evidence="3" type="ORF">IAC94_03315</name>
</gene>
<reference evidence="3" key="1">
    <citation type="submission" date="2020-10" db="EMBL/GenBank/DDBJ databases">
        <authorList>
            <person name="Gilroy R."/>
        </authorList>
    </citation>
    <scope>NUCLEOTIDE SEQUENCE</scope>
    <source>
        <strain evidence="3">ChiHjej13B12-12457</strain>
    </source>
</reference>
<keyword evidence="2" id="KW-0812">Transmembrane</keyword>
<name>A0A9D1E0V1_9BACT</name>
<keyword evidence="2" id="KW-0472">Membrane</keyword>
<evidence type="ECO:0000256" key="2">
    <source>
        <dbReference type="SAM" id="Phobius"/>
    </source>
</evidence>
<feature type="transmembrane region" description="Helical" evidence="2">
    <location>
        <begin position="12"/>
        <end position="34"/>
    </location>
</feature>
<dbReference type="AlphaFoldDB" id="A0A9D1E0V1"/>
<evidence type="ECO:0000313" key="3">
    <source>
        <dbReference type="EMBL" id="HIR62537.1"/>
    </source>
</evidence>
<evidence type="ECO:0000256" key="1">
    <source>
        <dbReference type="SAM" id="MobiDB-lite"/>
    </source>
</evidence>
<evidence type="ECO:0000313" key="4">
    <source>
        <dbReference type="Proteomes" id="UP000886744"/>
    </source>
</evidence>